<gene>
    <name evidence="1" type="ORF">N658DRAFT_491569</name>
</gene>
<sequence length="87" mass="9222">MHGFEVDSLTTPTIGVSCGPTTGILVRVGLRPRCLAFSGSRGFLPQRPVREKLLTAYSLLGFVVTVALLQACVKVPPPPGKWVVACS</sequence>
<reference evidence="1" key="1">
    <citation type="journal article" date="2023" name="Mol. Phylogenet. Evol.">
        <title>Genome-scale phylogeny and comparative genomics of the fungal order Sordariales.</title>
        <authorList>
            <person name="Hensen N."/>
            <person name="Bonometti L."/>
            <person name="Westerberg I."/>
            <person name="Brannstrom I.O."/>
            <person name="Guillou S."/>
            <person name="Cros-Aarteil S."/>
            <person name="Calhoun S."/>
            <person name="Haridas S."/>
            <person name="Kuo A."/>
            <person name="Mondo S."/>
            <person name="Pangilinan J."/>
            <person name="Riley R."/>
            <person name="LaButti K."/>
            <person name="Andreopoulos B."/>
            <person name="Lipzen A."/>
            <person name="Chen C."/>
            <person name="Yan M."/>
            <person name="Daum C."/>
            <person name="Ng V."/>
            <person name="Clum A."/>
            <person name="Steindorff A."/>
            <person name="Ohm R.A."/>
            <person name="Martin F."/>
            <person name="Silar P."/>
            <person name="Natvig D.O."/>
            <person name="Lalanne C."/>
            <person name="Gautier V."/>
            <person name="Ament-Velasquez S.L."/>
            <person name="Kruys A."/>
            <person name="Hutchinson M.I."/>
            <person name="Powell A.J."/>
            <person name="Barry K."/>
            <person name="Miller A.N."/>
            <person name="Grigoriev I.V."/>
            <person name="Debuchy R."/>
            <person name="Gladieux P."/>
            <person name="Hiltunen Thoren M."/>
            <person name="Johannesson H."/>
        </authorList>
    </citation>
    <scope>NUCLEOTIDE SEQUENCE</scope>
    <source>
        <strain evidence="1">CBS 757.83</strain>
    </source>
</reference>
<name>A0AAN6T6G4_9PEZI</name>
<keyword evidence="2" id="KW-1185">Reference proteome</keyword>
<proteinExistence type="predicted"/>
<dbReference type="AlphaFoldDB" id="A0AAN6T6G4"/>
<reference evidence="1" key="2">
    <citation type="submission" date="2023-05" db="EMBL/GenBank/DDBJ databases">
        <authorList>
            <consortium name="Lawrence Berkeley National Laboratory"/>
            <person name="Steindorff A."/>
            <person name="Hensen N."/>
            <person name="Bonometti L."/>
            <person name="Westerberg I."/>
            <person name="Brannstrom I.O."/>
            <person name="Guillou S."/>
            <person name="Cros-Aarteil S."/>
            <person name="Calhoun S."/>
            <person name="Haridas S."/>
            <person name="Kuo A."/>
            <person name="Mondo S."/>
            <person name="Pangilinan J."/>
            <person name="Riley R."/>
            <person name="Labutti K."/>
            <person name="Andreopoulos B."/>
            <person name="Lipzen A."/>
            <person name="Chen C."/>
            <person name="Yanf M."/>
            <person name="Daum C."/>
            <person name="Ng V."/>
            <person name="Clum A."/>
            <person name="Ohm R."/>
            <person name="Martin F."/>
            <person name="Silar P."/>
            <person name="Natvig D."/>
            <person name="Lalanne C."/>
            <person name="Gautier V."/>
            <person name="Ament-Velasquez S.L."/>
            <person name="Kruys A."/>
            <person name="Hutchinson M.I."/>
            <person name="Powell A.J."/>
            <person name="Barry K."/>
            <person name="Miller A.N."/>
            <person name="Grigoriev I.V."/>
            <person name="Debuchy R."/>
            <person name="Gladieux P."/>
            <person name="Thoren M.H."/>
            <person name="Johannesson H."/>
        </authorList>
    </citation>
    <scope>NUCLEOTIDE SEQUENCE</scope>
    <source>
        <strain evidence="1">CBS 757.83</strain>
    </source>
</reference>
<evidence type="ECO:0000313" key="2">
    <source>
        <dbReference type="Proteomes" id="UP001305647"/>
    </source>
</evidence>
<evidence type="ECO:0000313" key="1">
    <source>
        <dbReference type="EMBL" id="KAK4106945.1"/>
    </source>
</evidence>
<organism evidence="1 2">
    <name type="scientific">Parathielavia hyrcaniae</name>
    <dbReference type="NCBI Taxonomy" id="113614"/>
    <lineage>
        <taxon>Eukaryota</taxon>
        <taxon>Fungi</taxon>
        <taxon>Dikarya</taxon>
        <taxon>Ascomycota</taxon>
        <taxon>Pezizomycotina</taxon>
        <taxon>Sordariomycetes</taxon>
        <taxon>Sordariomycetidae</taxon>
        <taxon>Sordariales</taxon>
        <taxon>Chaetomiaceae</taxon>
        <taxon>Parathielavia</taxon>
    </lineage>
</organism>
<protein>
    <submittedName>
        <fullName evidence="1">Uncharacterized protein</fullName>
    </submittedName>
</protein>
<accession>A0AAN6T6G4</accession>
<comment type="caution">
    <text evidence="1">The sequence shown here is derived from an EMBL/GenBank/DDBJ whole genome shotgun (WGS) entry which is preliminary data.</text>
</comment>
<dbReference type="EMBL" id="MU863624">
    <property type="protein sequence ID" value="KAK4106945.1"/>
    <property type="molecule type" value="Genomic_DNA"/>
</dbReference>
<dbReference type="Proteomes" id="UP001305647">
    <property type="component" value="Unassembled WGS sequence"/>
</dbReference>